<name>A0A371C518_YARLL</name>
<evidence type="ECO:0000313" key="1">
    <source>
        <dbReference type="EMBL" id="RDW25397.1"/>
    </source>
</evidence>
<evidence type="ECO:0000313" key="2">
    <source>
        <dbReference type="Proteomes" id="UP000256601"/>
    </source>
</evidence>
<dbReference type="EMBL" id="KZ859004">
    <property type="protein sequence ID" value="RDW25397.1"/>
    <property type="molecule type" value="Genomic_DNA"/>
</dbReference>
<gene>
    <name evidence="1" type="ORF">B0I71DRAFT_132715</name>
</gene>
<accession>A0A371C518</accession>
<protein>
    <submittedName>
        <fullName evidence="1">Uncharacterized protein</fullName>
    </submittedName>
</protein>
<dbReference type="VEuPathDB" id="FungiDB:YALI1_F01929g"/>
<dbReference type="VEuPathDB" id="FungiDB:YALI0_F01188g"/>
<organism evidence="1 2">
    <name type="scientific">Yarrowia lipolytica</name>
    <name type="common">Candida lipolytica</name>
    <dbReference type="NCBI Taxonomy" id="4952"/>
    <lineage>
        <taxon>Eukaryota</taxon>
        <taxon>Fungi</taxon>
        <taxon>Dikarya</taxon>
        <taxon>Ascomycota</taxon>
        <taxon>Saccharomycotina</taxon>
        <taxon>Dipodascomycetes</taxon>
        <taxon>Dipodascales</taxon>
        <taxon>Dipodascales incertae sedis</taxon>
        <taxon>Yarrowia</taxon>
    </lineage>
</organism>
<reference evidence="1 2" key="1">
    <citation type="submission" date="2018-07" db="EMBL/GenBank/DDBJ databases">
        <title>Draft Genome Assemblies for Five Robust Yarrowia lipolytica Strains Exhibiting High Lipid Production and Pentose Sugar Utilization and Sugar Alcohol Secretion from Undetoxified Lignocellulosic Biomass Hydrolysates.</title>
        <authorList>
            <consortium name="DOE Joint Genome Institute"/>
            <person name="Walker C."/>
            <person name="Ryu S."/>
            <person name="Na H."/>
            <person name="Zane M."/>
            <person name="LaButti K."/>
            <person name="Lipzen A."/>
            <person name="Haridas S."/>
            <person name="Barry K."/>
            <person name="Grigoriev I.V."/>
            <person name="Quarterman J."/>
            <person name="Slininger P."/>
            <person name="Dien B."/>
            <person name="Trinh C.T."/>
        </authorList>
    </citation>
    <scope>NUCLEOTIDE SEQUENCE [LARGE SCALE GENOMIC DNA]</scope>
    <source>
        <strain evidence="1 2">YB392</strain>
    </source>
</reference>
<dbReference type="Proteomes" id="UP000256601">
    <property type="component" value="Unassembled WGS sequence"/>
</dbReference>
<sequence>MRRVCLGFRRMSTSAGEAWQADRFGVFSPASEKILPKPLIPQKNYNNKNGKPVYTPPEEIGAAEVLKFKKHKTLFAKDIHQILKLLGEKLYKDPDYILARHIPNQSLKRLSYAIDREGDPQDNLVALVVDLAMHYLEARDLASVEAALRHSEVFEDAAFGNYEEHGFSSYPQWLGYQIVSLAVSQNLLTAAIAMTSRFNSIFGPHPAVADLLFKAIAYHPLHKKAQLLKQFAAIQNLTNELDRQPSYVIEELMDWARFQQRVPTPANELAEFLLKGYKSKVSQTSFVSLLCQNLDNGNPWGAAYLWELYKPRDLMTLPPAMISSMLSKLTTTPELHYICRDIISNLQFDYTASLGASVIEFCAHTKQLELGQSFALRWQQISISQRPRHVLTALLHYAVVSRDSDITEELSQEIKRRDGRLSLYETQLLVTHMVRQSVEQGLEYISKMDEHVGMHMYAAVAVILRDSEPELALQCVREYQQFMARGGVSPDQHVIDSFAETQVHLVLNSNRPNATREALALIQEWVAFDGTDLRTLSISVEERPSRESRMRMLFNVIGNCERTKNPTANTRGKTRGKGRDKPVYEAAWEHLKKDGLGDSTIDFVLKH</sequence>
<dbReference type="AlphaFoldDB" id="A0A371C518"/>
<proteinExistence type="predicted"/>